<keyword evidence="3" id="KW-1185">Reference proteome</keyword>
<proteinExistence type="predicted"/>
<evidence type="ECO:0000313" key="2">
    <source>
        <dbReference type="EMBL" id="KRK80267.1"/>
    </source>
</evidence>
<accession>A0A0R1KA67</accession>
<gene>
    <name evidence="2" type="ORF">FD03_GL002591</name>
</gene>
<evidence type="ECO:0000313" key="3">
    <source>
        <dbReference type="Proteomes" id="UP000051248"/>
    </source>
</evidence>
<feature type="compositionally biased region" description="Basic and acidic residues" evidence="1">
    <location>
        <begin position="270"/>
        <end position="305"/>
    </location>
</feature>
<dbReference type="Pfam" id="PF03837">
    <property type="entry name" value="RecT"/>
    <property type="match status" value="1"/>
</dbReference>
<dbReference type="GO" id="GO:0003677">
    <property type="term" value="F:DNA binding"/>
    <property type="evidence" value="ECO:0007669"/>
    <property type="project" value="InterPro"/>
</dbReference>
<organism evidence="2 3">
    <name type="scientific">Companilactobacillus nodensis DSM 19682 = JCM 14932 = NBRC 107160</name>
    <dbReference type="NCBI Taxonomy" id="1423775"/>
    <lineage>
        <taxon>Bacteria</taxon>
        <taxon>Bacillati</taxon>
        <taxon>Bacillota</taxon>
        <taxon>Bacilli</taxon>
        <taxon>Lactobacillales</taxon>
        <taxon>Lactobacillaceae</taxon>
        <taxon>Companilactobacillus</taxon>
    </lineage>
</organism>
<dbReference type="EMBL" id="AZDZ01000005">
    <property type="protein sequence ID" value="KRK80267.1"/>
    <property type="molecule type" value="Genomic_DNA"/>
</dbReference>
<dbReference type="AlphaFoldDB" id="A0A0R1KA67"/>
<feature type="region of interest" description="Disordered" evidence="1">
    <location>
        <begin position="235"/>
        <end position="305"/>
    </location>
</feature>
<dbReference type="GO" id="GO:0006259">
    <property type="term" value="P:DNA metabolic process"/>
    <property type="evidence" value="ECO:0007669"/>
    <property type="project" value="InterPro"/>
</dbReference>
<dbReference type="PATRIC" id="fig|1423775.4.peg.2637"/>
<comment type="caution">
    <text evidence="2">The sequence shown here is derived from an EMBL/GenBank/DDBJ whole genome shotgun (WGS) entry which is preliminary data.</text>
</comment>
<dbReference type="NCBIfam" id="TIGR00616">
    <property type="entry name" value="rect"/>
    <property type="match status" value="1"/>
</dbReference>
<dbReference type="Proteomes" id="UP000051248">
    <property type="component" value="Unassembled WGS sequence"/>
</dbReference>
<reference evidence="2 3" key="1">
    <citation type="journal article" date="2015" name="Genome Announc.">
        <title>Expanding the biotechnology potential of lactobacilli through comparative genomics of 213 strains and associated genera.</title>
        <authorList>
            <person name="Sun Z."/>
            <person name="Harris H.M."/>
            <person name="McCann A."/>
            <person name="Guo C."/>
            <person name="Argimon S."/>
            <person name="Zhang W."/>
            <person name="Yang X."/>
            <person name="Jeffery I.B."/>
            <person name="Cooney J.C."/>
            <person name="Kagawa T.F."/>
            <person name="Liu W."/>
            <person name="Song Y."/>
            <person name="Salvetti E."/>
            <person name="Wrobel A."/>
            <person name="Rasinkangas P."/>
            <person name="Parkhill J."/>
            <person name="Rea M.C."/>
            <person name="O'Sullivan O."/>
            <person name="Ritari J."/>
            <person name="Douillard F.P."/>
            <person name="Paul Ross R."/>
            <person name="Yang R."/>
            <person name="Briner A.E."/>
            <person name="Felis G.E."/>
            <person name="de Vos W.M."/>
            <person name="Barrangou R."/>
            <person name="Klaenhammer T.R."/>
            <person name="Caufield P.W."/>
            <person name="Cui Y."/>
            <person name="Zhang H."/>
            <person name="O'Toole P.W."/>
        </authorList>
    </citation>
    <scope>NUCLEOTIDE SEQUENCE [LARGE SCALE GENOMIC DNA]</scope>
    <source>
        <strain evidence="2 3">DSM 19682</strain>
    </source>
</reference>
<dbReference type="STRING" id="1423775.FD03_GL002591"/>
<dbReference type="eggNOG" id="COG3723">
    <property type="taxonomic scope" value="Bacteria"/>
</dbReference>
<dbReference type="InterPro" id="IPR018330">
    <property type="entry name" value="RecT_fam"/>
</dbReference>
<protein>
    <submittedName>
        <fullName evidence="2">Recombinase</fullName>
    </submittedName>
</protein>
<sequence>MATSKELTQKLGNAPTKVDPKTLGIKALMETPTMQNKFKEVLKDKSSGFTSSVLNLVNNDSYLSQADPMSILTSAMIAATLDLPIDKNLGFAWLVPFRDWKNGNQQRAQFQLGYKGYIQLALRTGQYVHINASEVYKGEIKNWDRFTETFERGEKESDEVIGYLGYFEMTNGFKKTVFWTKDQMEAHRVRFNKGKNPKALTGVWKDNYDAMAIKTVLRNMLGKWGILSIEMQKAQSADETAPEDIDDSGNPIDITDNVTTDDHADDDPDKVEAPKNDTKKPAVKKKDSKEQTQEELLKGFEAENG</sequence>
<dbReference type="InterPro" id="IPR004590">
    <property type="entry name" value="ssDNA_annealing_RecT"/>
</dbReference>
<dbReference type="RefSeq" id="WP_025025273.1">
    <property type="nucleotide sequence ID" value="NZ_AZDZ01000005.1"/>
</dbReference>
<evidence type="ECO:0000256" key="1">
    <source>
        <dbReference type="SAM" id="MobiDB-lite"/>
    </source>
</evidence>
<name>A0A0R1KA67_9LACO</name>
<dbReference type="OrthoDB" id="1045432at2"/>